<keyword evidence="16" id="KW-1185">Reference proteome</keyword>
<dbReference type="InterPro" id="IPR000067">
    <property type="entry name" value="FlgMring_FliF"/>
</dbReference>
<evidence type="ECO:0000313" key="16">
    <source>
        <dbReference type="Proteomes" id="UP000247602"/>
    </source>
</evidence>
<sequence length="519" mass="54394">MPAALAGPLNRVKTLLSTISLGQKIVIGLLLAGLVLGGFMFTRWITAPTMTPLFSNLASADASAIVEELNAEGVSYTLADGGQTIMVANERVYDLRLAMSGKGLPAGNESGYALLDEQGITTSEFQQQVSYQRALEGELANTLKALDGVNAAVVHIALPKDEVFATDEGKPTASVLLDLAPGTSLGGEQVQAVTHLVSSSIEKMDPADVTVADSTGAVLSAAGEGVSGAATDAQSQQEQEYEARLAANAQSILDTVAGPGNAKVSVRADLDFSQRDTTSESYTYNEGTPALSETTTTETYTGTGSAVGGVLGAEDTATTGSGDSSYDKNSTTSNNAVGKTVEVVQGAPGAINRLTVSVVMDDASAGALNQQQIQALVGNAVGLDVARGDAITVASMAFDTTAAEQAAAELKAAEEAEKTAQMWSMIKTGGIALGIALLVLIVWLRSRRGREEYEELEDDEPVEYERIQVESVRDPELDDRQAKLESAKRERVRGEISEMVSERPDEVATMLRGWFAESK</sequence>
<dbReference type="Gene3D" id="3.30.300.30">
    <property type="match status" value="1"/>
</dbReference>
<dbReference type="GO" id="GO:0071973">
    <property type="term" value="P:bacterial-type flagellum-dependent cell motility"/>
    <property type="evidence" value="ECO:0007669"/>
    <property type="project" value="InterPro"/>
</dbReference>
<dbReference type="GO" id="GO:0003774">
    <property type="term" value="F:cytoskeletal motor activity"/>
    <property type="evidence" value="ECO:0007669"/>
    <property type="project" value="InterPro"/>
</dbReference>
<comment type="similarity">
    <text evidence="3 9">Belongs to the FliF family.</text>
</comment>
<keyword evidence="8 9" id="KW-0975">Bacterial flagellum</keyword>
<keyword evidence="15" id="KW-0282">Flagellum</keyword>
<proteinExistence type="inferred from homology"/>
<comment type="caution">
    <text evidence="15">The sequence shown here is derived from an EMBL/GenBank/DDBJ whole genome shotgun (WGS) entry which is preliminary data.</text>
</comment>
<evidence type="ECO:0000313" key="17">
    <source>
        <dbReference type="Proteomes" id="UP000580718"/>
    </source>
</evidence>
<name>A0A323VA64_9ACTN</name>
<dbReference type="Pfam" id="PF01514">
    <property type="entry name" value="YscJ_FliF"/>
    <property type="match status" value="1"/>
</dbReference>
<dbReference type="AlphaFoldDB" id="A0A323VA64"/>
<dbReference type="OrthoDB" id="9807026at2"/>
<feature type="compositionally biased region" description="Low complexity" evidence="10">
    <location>
        <begin position="293"/>
        <end position="304"/>
    </location>
</feature>
<dbReference type="GO" id="GO:0005886">
    <property type="term" value="C:plasma membrane"/>
    <property type="evidence" value="ECO:0007669"/>
    <property type="project" value="UniProtKB-SubCell"/>
</dbReference>
<feature type="transmembrane region" description="Helical" evidence="11">
    <location>
        <begin position="25"/>
        <end position="45"/>
    </location>
</feature>
<dbReference type="GO" id="GO:0009431">
    <property type="term" value="C:bacterial-type flagellum basal body, MS ring"/>
    <property type="evidence" value="ECO:0007669"/>
    <property type="project" value="InterPro"/>
</dbReference>
<keyword evidence="6 11" id="KW-1133">Transmembrane helix</keyword>
<evidence type="ECO:0000256" key="1">
    <source>
        <dbReference type="ARBA" id="ARBA00004117"/>
    </source>
</evidence>
<evidence type="ECO:0000256" key="2">
    <source>
        <dbReference type="ARBA" id="ARBA00004651"/>
    </source>
</evidence>
<gene>
    <name evidence="15" type="primary">fliF</name>
    <name evidence="15" type="ORF">DMO24_09160</name>
    <name evidence="14" type="ORF">FHX36_002248</name>
</gene>
<dbReference type="Proteomes" id="UP000247602">
    <property type="component" value="Unassembled WGS sequence"/>
</dbReference>
<feature type="domain" description="Flagellar M-ring C-terminal" evidence="13">
    <location>
        <begin position="253"/>
        <end position="398"/>
    </location>
</feature>
<feature type="domain" description="Flagellar M-ring N-terminal" evidence="12">
    <location>
        <begin position="46"/>
        <end position="220"/>
    </location>
</feature>
<dbReference type="InterPro" id="IPR006182">
    <property type="entry name" value="FliF_N_dom"/>
</dbReference>
<dbReference type="InterPro" id="IPR013556">
    <property type="entry name" value="Flag_M-ring_C"/>
</dbReference>
<evidence type="ECO:0000256" key="4">
    <source>
        <dbReference type="ARBA" id="ARBA00022475"/>
    </source>
</evidence>
<evidence type="ECO:0000259" key="13">
    <source>
        <dbReference type="Pfam" id="PF08345"/>
    </source>
</evidence>
<keyword evidence="15" id="KW-0966">Cell projection</keyword>
<dbReference type="Pfam" id="PF08345">
    <property type="entry name" value="YscJ_FliF_C"/>
    <property type="match status" value="1"/>
</dbReference>
<evidence type="ECO:0000256" key="11">
    <source>
        <dbReference type="SAM" id="Phobius"/>
    </source>
</evidence>
<accession>A0A323VA64</accession>
<dbReference type="Proteomes" id="UP000580718">
    <property type="component" value="Unassembled WGS sequence"/>
</dbReference>
<feature type="transmembrane region" description="Helical" evidence="11">
    <location>
        <begin position="422"/>
        <end position="444"/>
    </location>
</feature>
<protein>
    <recommendedName>
        <fullName evidence="9">Flagellar M-ring protein</fullName>
    </recommendedName>
</protein>
<dbReference type="InterPro" id="IPR045851">
    <property type="entry name" value="AMP-bd_C_sf"/>
</dbReference>
<dbReference type="EMBL" id="JACIBU010000001">
    <property type="protein sequence ID" value="MBB3676513.1"/>
    <property type="molecule type" value="Genomic_DNA"/>
</dbReference>
<evidence type="ECO:0000256" key="10">
    <source>
        <dbReference type="SAM" id="MobiDB-lite"/>
    </source>
</evidence>
<evidence type="ECO:0000256" key="9">
    <source>
        <dbReference type="PIRNR" id="PIRNR004862"/>
    </source>
</evidence>
<organism evidence="15 16">
    <name type="scientific">Modestobacter versicolor</name>
    <dbReference type="NCBI Taxonomy" id="429133"/>
    <lineage>
        <taxon>Bacteria</taxon>
        <taxon>Bacillati</taxon>
        <taxon>Actinomycetota</taxon>
        <taxon>Actinomycetes</taxon>
        <taxon>Geodermatophilales</taxon>
        <taxon>Geodermatophilaceae</taxon>
        <taxon>Modestobacter</taxon>
    </lineage>
</organism>
<dbReference type="PANTHER" id="PTHR30046:SF0">
    <property type="entry name" value="FLAGELLAR M-RING PROTEIN"/>
    <property type="match status" value="1"/>
</dbReference>
<keyword evidence="15" id="KW-0969">Cilium</keyword>
<dbReference type="NCBIfam" id="TIGR00206">
    <property type="entry name" value="fliF"/>
    <property type="match status" value="1"/>
</dbReference>
<evidence type="ECO:0000256" key="6">
    <source>
        <dbReference type="ARBA" id="ARBA00022989"/>
    </source>
</evidence>
<dbReference type="RefSeq" id="WP_110551996.1">
    <property type="nucleotide sequence ID" value="NZ_JACIBU010000001.1"/>
</dbReference>
<keyword evidence="7 11" id="KW-0472">Membrane</keyword>
<evidence type="ECO:0000313" key="14">
    <source>
        <dbReference type="EMBL" id="MBB3676513.1"/>
    </source>
</evidence>
<reference evidence="14 17" key="2">
    <citation type="submission" date="2020-08" db="EMBL/GenBank/DDBJ databases">
        <title>Sequencing the genomes of 1000 actinobacteria strains.</title>
        <authorList>
            <person name="Klenk H.-P."/>
        </authorList>
    </citation>
    <scope>NUCLEOTIDE SEQUENCE [LARGE SCALE GENOMIC DNA]</scope>
    <source>
        <strain evidence="14 17">DSM 16678</strain>
    </source>
</reference>
<evidence type="ECO:0000259" key="12">
    <source>
        <dbReference type="Pfam" id="PF01514"/>
    </source>
</evidence>
<dbReference type="EMBL" id="QKNV01000074">
    <property type="protein sequence ID" value="PZA21664.1"/>
    <property type="molecule type" value="Genomic_DNA"/>
</dbReference>
<feature type="region of interest" description="Disordered" evidence="10">
    <location>
        <begin position="277"/>
        <end position="333"/>
    </location>
</feature>
<feature type="compositionally biased region" description="Polar residues" evidence="10">
    <location>
        <begin position="316"/>
        <end position="333"/>
    </location>
</feature>
<keyword evidence="4" id="KW-1003">Cell membrane</keyword>
<evidence type="ECO:0000256" key="7">
    <source>
        <dbReference type="ARBA" id="ARBA00023136"/>
    </source>
</evidence>
<evidence type="ECO:0000313" key="15">
    <source>
        <dbReference type="EMBL" id="PZA21664.1"/>
    </source>
</evidence>
<evidence type="ECO:0000256" key="8">
    <source>
        <dbReference type="ARBA" id="ARBA00023143"/>
    </source>
</evidence>
<keyword evidence="5 11" id="KW-0812">Transmembrane</keyword>
<dbReference type="PANTHER" id="PTHR30046">
    <property type="entry name" value="FLAGELLAR M-RING PROTEIN"/>
    <property type="match status" value="1"/>
</dbReference>
<dbReference type="PRINTS" id="PR01009">
    <property type="entry name" value="FLGMRINGFLIF"/>
</dbReference>
<dbReference type="InterPro" id="IPR043427">
    <property type="entry name" value="YscJ/FliF"/>
</dbReference>
<reference evidence="15 16" key="1">
    <citation type="submission" date="2018-06" db="EMBL/GenBank/DDBJ databases">
        <title>Draft genome sequence of Modestobacter versicolor CP153-2.</title>
        <authorList>
            <person name="Gundlapally S.R."/>
        </authorList>
    </citation>
    <scope>NUCLEOTIDE SEQUENCE [LARGE SCALE GENOMIC DNA]</scope>
    <source>
        <strain evidence="15 16">CP153-2</strain>
    </source>
</reference>
<comment type="function">
    <text evidence="9">The M ring may be actively involved in energy transduction.</text>
</comment>
<dbReference type="PIRSF" id="PIRSF004862">
    <property type="entry name" value="FliF"/>
    <property type="match status" value="1"/>
</dbReference>
<evidence type="ECO:0000256" key="3">
    <source>
        <dbReference type="ARBA" id="ARBA00007971"/>
    </source>
</evidence>
<comment type="subcellular location">
    <subcellularLocation>
        <location evidence="1 9">Bacterial flagellum basal body</location>
    </subcellularLocation>
    <subcellularLocation>
        <location evidence="2">Cell membrane</location>
        <topology evidence="2">Multi-pass membrane protein</topology>
    </subcellularLocation>
</comment>
<evidence type="ECO:0000256" key="5">
    <source>
        <dbReference type="ARBA" id="ARBA00022692"/>
    </source>
</evidence>